<accession>A0A6B2L5W6</accession>
<dbReference type="SUPFAM" id="SSF53254">
    <property type="entry name" value="Phosphoglycerate mutase-like"/>
    <property type="match status" value="1"/>
</dbReference>
<name>A0A6B2L5W6_9EUKA</name>
<dbReference type="PROSITE" id="PS00778">
    <property type="entry name" value="HIS_ACID_PHOSPHAT_2"/>
    <property type="match status" value="1"/>
</dbReference>
<dbReference type="PANTHER" id="PTHR11567">
    <property type="entry name" value="ACID PHOSPHATASE-RELATED"/>
    <property type="match status" value="1"/>
</dbReference>
<reference evidence="3" key="1">
    <citation type="journal article" date="2020" name="J. Eukaryot. Microbiol.">
        <title>De novo Sequencing, Assembly and Annotation of the Transcriptome for the Free-Living Testate Amoeba Arcella intermedia.</title>
        <authorList>
            <person name="Ribeiro G.M."/>
            <person name="Porfirio-Sousa A.L."/>
            <person name="Maurer-Alcala X.X."/>
            <person name="Katz L.A."/>
            <person name="Lahr D.J.G."/>
        </authorList>
    </citation>
    <scope>NUCLEOTIDE SEQUENCE</scope>
</reference>
<dbReference type="AlphaFoldDB" id="A0A6B2L5W6"/>
<evidence type="ECO:0008006" key="4">
    <source>
        <dbReference type="Google" id="ProtNLM"/>
    </source>
</evidence>
<dbReference type="Pfam" id="PF00328">
    <property type="entry name" value="His_Phos_2"/>
    <property type="match status" value="1"/>
</dbReference>
<proteinExistence type="inferred from homology"/>
<dbReference type="InterPro" id="IPR029033">
    <property type="entry name" value="His_PPase_superfam"/>
</dbReference>
<dbReference type="InterPro" id="IPR033379">
    <property type="entry name" value="Acid_Pase_AS"/>
</dbReference>
<dbReference type="PROSITE" id="PS00616">
    <property type="entry name" value="HIS_ACID_PHOSPHAT_1"/>
    <property type="match status" value="1"/>
</dbReference>
<dbReference type="InterPro" id="IPR050645">
    <property type="entry name" value="Histidine_acid_phosphatase"/>
</dbReference>
<evidence type="ECO:0000256" key="2">
    <source>
        <dbReference type="ARBA" id="ARBA00022801"/>
    </source>
</evidence>
<dbReference type="Gene3D" id="3.40.50.1240">
    <property type="entry name" value="Phosphoglycerate mutase-like"/>
    <property type="match status" value="1"/>
</dbReference>
<protein>
    <recommendedName>
        <fullName evidence="4">Acid phosphatase</fullName>
    </recommendedName>
</protein>
<dbReference type="PANTHER" id="PTHR11567:SF110">
    <property type="entry name" value="2-PHOSPHOXYLOSE PHOSPHATASE 1"/>
    <property type="match status" value="1"/>
</dbReference>
<keyword evidence="2" id="KW-0378">Hydrolase</keyword>
<dbReference type="CDD" id="cd07061">
    <property type="entry name" value="HP_HAP_like"/>
    <property type="match status" value="1"/>
</dbReference>
<dbReference type="InterPro" id="IPR000560">
    <property type="entry name" value="His_Pase_clade-2"/>
</dbReference>
<comment type="similarity">
    <text evidence="1">Belongs to the histidine acid phosphatase family.</text>
</comment>
<dbReference type="EMBL" id="GIBP01003249">
    <property type="protein sequence ID" value="NDV32218.1"/>
    <property type="molecule type" value="Transcribed_RNA"/>
</dbReference>
<organism evidence="3">
    <name type="scientific">Arcella intermedia</name>
    <dbReference type="NCBI Taxonomy" id="1963864"/>
    <lineage>
        <taxon>Eukaryota</taxon>
        <taxon>Amoebozoa</taxon>
        <taxon>Tubulinea</taxon>
        <taxon>Elardia</taxon>
        <taxon>Arcellinida</taxon>
        <taxon>Sphaerothecina</taxon>
        <taxon>Arcellidae</taxon>
        <taxon>Arcella</taxon>
    </lineage>
</organism>
<evidence type="ECO:0000313" key="3">
    <source>
        <dbReference type="EMBL" id="NDV32218.1"/>
    </source>
</evidence>
<sequence length="412" mass="46265">MVCVGVALGSLASQWVPVKAAVKGDYELVQVQVIARHGARTPILSARTPQTLLNLPWTCEPYEKENPYLVIEKNNFVVPYDEYKVVTLHSYGKKPTFGGSCVDGQLTLKGMEQATQLGALLRQRYIVNTPFLPEKYGGDSVYFRSSSTSRTILTARNIVNGLYPLNFRAKEDKVVVHIKADENLYGRSACRNFLELKKLQRSGPKHQSLSQQIKQISEKVTEDTAYWGTRSICGYANDLSALVDHGFPLPKGLDKKDYDQVRQISGSNYALTYSSDNLKRVSIGRFLGDVMGNINKAIQTPIGRIPKLVLISGHDNTLGPLLNTLQVFDGKHPRMGSAFIIELWKNSKGEHFFQFFKYDPTDGLKPLRMPDCKTEVCPINILQNHVGPLIPTPQEYDEECFVPKKNTEHQFP</sequence>
<dbReference type="GO" id="GO:0016791">
    <property type="term" value="F:phosphatase activity"/>
    <property type="evidence" value="ECO:0007669"/>
    <property type="project" value="TreeGrafter"/>
</dbReference>
<evidence type="ECO:0000256" key="1">
    <source>
        <dbReference type="ARBA" id="ARBA00005375"/>
    </source>
</evidence>